<dbReference type="Pfam" id="PF24681">
    <property type="entry name" value="Kelch_KLHDC2_KLHL20_DRC7"/>
    <property type="match status" value="1"/>
</dbReference>
<evidence type="ECO:0000313" key="7">
    <source>
        <dbReference type="Proteomes" id="UP001162834"/>
    </source>
</evidence>
<dbReference type="InterPro" id="IPR000601">
    <property type="entry name" value="PKD_dom"/>
</dbReference>
<name>A0A9E6Y270_9ACTN</name>
<dbReference type="PROSITE" id="PS50093">
    <property type="entry name" value="PKD"/>
    <property type="match status" value="1"/>
</dbReference>
<feature type="transmembrane region" description="Helical" evidence="4">
    <location>
        <begin position="26"/>
        <end position="47"/>
    </location>
</feature>
<evidence type="ECO:0000256" key="1">
    <source>
        <dbReference type="ARBA" id="ARBA00022441"/>
    </source>
</evidence>
<dbReference type="InterPro" id="IPR035986">
    <property type="entry name" value="PKD_dom_sf"/>
</dbReference>
<dbReference type="CDD" id="cd00146">
    <property type="entry name" value="PKD"/>
    <property type="match status" value="1"/>
</dbReference>
<dbReference type="SUPFAM" id="SSF50965">
    <property type="entry name" value="Galactose oxidase, central domain"/>
    <property type="match status" value="1"/>
</dbReference>
<dbReference type="Pfam" id="PF18911">
    <property type="entry name" value="PKD_4"/>
    <property type="match status" value="1"/>
</dbReference>
<dbReference type="InterPro" id="IPR037293">
    <property type="entry name" value="Gal_Oxidase_central_sf"/>
</dbReference>
<dbReference type="GO" id="GO:0005975">
    <property type="term" value="P:carbohydrate metabolic process"/>
    <property type="evidence" value="ECO:0007669"/>
    <property type="project" value="UniProtKB-ARBA"/>
</dbReference>
<keyword evidence="4" id="KW-0812">Transmembrane</keyword>
<keyword evidence="1" id="KW-0880">Kelch repeat</keyword>
<keyword evidence="4" id="KW-1133">Transmembrane helix</keyword>
<dbReference type="PANTHER" id="PTHR46344">
    <property type="entry name" value="OS02G0202900 PROTEIN"/>
    <property type="match status" value="1"/>
</dbReference>
<keyword evidence="2" id="KW-0677">Repeat</keyword>
<feature type="region of interest" description="Disordered" evidence="3">
    <location>
        <begin position="488"/>
        <end position="517"/>
    </location>
</feature>
<gene>
    <name evidence="6" type="ORF">DSM104329_04620</name>
</gene>
<dbReference type="Gene3D" id="2.120.10.80">
    <property type="entry name" value="Kelch-type beta propeller"/>
    <property type="match status" value="1"/>
</dbReference>
<evidence type="ECO:0000259" key="5">
    <source>
        <dbReference type="PROSITE" id="PS50093"/>
    </source>
</evidence>
<dbReference type="EMBL" id="CP087164">
    <property type="protein sequence ID" value="UGS38197.1"/>
    <property type="molecule type" value="Genomic_DNA"/>
</dbReference>
<dbReference type="Proteomes" id="UP001162834">
    <property type="component" value="Chromosome"/>
</dbReference>
<dbReference type="AlphaFoldDB" id="A0A9E6Y270"/>
<dbReference type="SUPFAM" id="SSF49299">
    <property type="entry name" value="PKD domain"/>
    <property type="match status" value="1"/>
</dbReference>
<protein>
    <recommendedName>
        <fullName evidence="5">PKD domain-containing protein</fullName>
    </recommendedName>
</protein>
<dbReference type="InterPro" id="IPR022409">
    <property type="entry name" value="PKD/Chitinase_dom"/>
</dbReference>
<dbReference type="Gene3D" id="2.60.40.10">
    <property type="entry name" value="Immunoglobulins"/>
    <property type="match status" value="1"/>
</dbReference>
<evidence type="ECO:0000256" key="2">
    <source>
        <dbReference type="ARBA" id="ARBA00022737"/>
    </source>
</evidence>
<dbReference type="RefSeq" id="WP_259312227.1">
    <property type="nucleotide sequence ID" value="NZ_CP087164.1"/>
</dbReference>
<dbReference type="PANTHER" id="PTHR46344:SF27">
    <property type="entry name" value="KELCH REPEAT SUPERFAMILY PROTEIN"/>
    <property type="match status" value="1"/>
</dbReference>
<evidence type="ECO:0000313" key="6">
    <source>
        <dbReference type="EMBL" id="UGS38197.1"/>
    </source>
</evidence>
<dbReference type="InterPro" id="IPR015915">
    <property type="entry name" value="Kelch-typ_b-propeller"/>
</dbReference>
<accession>A0A9E6Y270</accession>
<dbReference type="SMART" id="SM00089">
    <property type="entry name" value="PKD"/>
    <property type="match status" value="1"/>
</dbReference>
<dbReference type="Gene3D" id="2.130.10.80">
    <property type="entry name" value="Galactose oxidase/kelch, beta-propeller"/>
    <property type="match status" value="2"/>
</dbReference>
<feature type="domain" description="PKD" evidence="5">
    <location>
        <begin position="398"/>
        <end position="489"/>
    </location>
</feature>
<keyword evidence="4" id="KW-0472">Membrane</keyword>
<organism evidence="6 7">
    <name type="scientific">Capillimicrobium parvum</name>
    <dbReference type="NCBI Taxonomy" id="2884022"/>
    <lineage>
        <taxon>Bacteria</taxon>
        <taxon>Bacillati</taxon>
        <taxon>Actinomycetota</taxon>
        <taxon>Thermoleophilia</taxon>
        <taxon>Solirubrobacterales</taxon>
        <taxon>Capillimicrobiaceae</taxon>
        <taxon>Capillimicrobium</taxon>
    </lineage>
</organism>
<dbReference type="InterPro" id="IPR013783">
    <property type="entry name" value="Ig-like_fold"/>
</dbReference>
<dbReference type="InterPro" id="IPR011043">
    <property type="entry name" value="Gal_Oxase/kelch_b-propeller"/>
</dbReference>
<evidence type="ECO:0000256" key="3">
    <source>
        <dbReference type="SAM" id="MobiDB-lite"/>
    </source>
</evidence>
<dbReference type="SMART" id="SM00612">
    <property type="entry name" value="Kelch"/>
    <property type="match status" value="4"/>
</dbReference>
<reference evidence="6" key="1">
    <citation type="journal article" date="2022" name="Int. J. Syst. Evol. Microbiol.">
        <title>Pseudomonas aegrilactucae sp. nov. and Pseudomonas morbosilactucae sp. nov., pathogens causing bacterial rot of lettuce in Japan.</title>
        <authorList>
            <person name="Sawada H."/>
            <person name="Fujikawa T."/>
            <person name="Satou M."/>
        </authorList>
    </citation>
    <scope>NUCLEOTIDE SEQUENCE</scope>
    <source>
        <strain evidence="6">0166_1</strain>
    </source>
</reference>
<sequence>MKNQNGCLSAGVRAVRIVVMRILAPWWRLLPMPVMFVGVLMTAYVVWTPVTAGAAPAAWSDAGTMTKPRAGTDALVLRDGRVLVPGGSGAVPGGIDVDIFEPATRTWSRSASGPGSNGGLGTLLADDRVLISGPQTVDDLRARVYDAVGDTWSWTGPMTTYQWPGGTVRLADGRVLALGGTAGRPSEVATVQAYNPATNAWSALPDMPDGRERLTATLLDDARVLVAGGTNEFECGCSPQSFLFAPEPDDWIAAPDMLVGRVGNTATRLADGRVVVTGGGSDNIGPVIADTEIYDPATNAWVEGPPMSTPRALHTATLLRDGRVLVAGGVNAQSAALATTEFYDPATNAWSPGPAMQSQRRGHAATLMSDGRVLVAGGSGRDRRPLASAEILTLPPAPHAVLDTGALPAVAGGDVILDASGSRDPSDLALSFVWDLDGDERYETPGGPRVAHAFPEPGLYRVGVHVTAAGGQTASATATIDVRAFASTAQGDDETHPPPPPSSNESGTPPPRHEGRSAGLTRQAVYAQLHTDQKRLRGAIRKLRRTGAATMHITLPAAGVEHVRLHTTGNRRHTIAYGRVRSTSAGPAHLLLHVTSRGKKLLHGDKVRAVRITSQFVSAGLNVTASAPLVRG</sequence>
<keyword evidence="7" id="KW-1185">Reference proteome</keyword>
<evidence type="ECO:0000256" key="4">
    <source>
        <dbReference type="SAM" id="Phobius"/>
    </source>
</evidence>
<dbReference type="InterPro" id="IPR006652">
    <property type="entry name" value="Kelch_1"/>
</dbReference>
<dbReference type="KEGG" id="sbae:DSM104329_04620"/>
<proteinExistence type="predicted"/>